<comment type="caution">
    <text evidence="2">The sequence shown here is derived from an EMBL/GenBank/DDBJ whole genome shotgun (WGS) entry which is preliminary data.</text>
</comment>
<evidence type="ECO:0000313" key="3">
    <source>
        <dbReference type="Proteomes" id="UP001066276"/>
    </source>
</evidence>
<proteinExistence type="predicted"/>
<gene>
    <name evidence="2" type="ORF">NDU88_003595</name>
</gene>
<feature type="compositionally biased region" description="Basic residues" evidence="1">
    <location>
        <begin position="34"/>
        <end position="44"/>
    </location>
</feature>
<evidence type="ECO:0000256" key="1">
    <source>
        <dbReference type="SAM" id="MobiDB-lite"/>
    </source>
</evidence>
<organism evidence="2 3">
    <name type="scientific">Pleurodeles waltl</name>
    <name type="common">Iberian ribbed newt</name>
    <dbReference type="NCBI Taxonomy" id="8319"/>
    <lineage>
        <taxon>Eukaryota</taxon>
        <taxon>Metazoa</taxon>
        <taxon>Chordata</taxon>
        <taxon>Craniata</taxon>
        <taxon>Vertebrata</taxon>
        <taxon>Euteleostomi</taxon>
        <taxon>Amphibia</taxon>
        <taxon>Batrachia</taxon>
        <taxon>Caudata</taxon>
        <taxon>Salamandroidea</taxon>
        <taxon>Salamandridae</taxon>
        <taxon>Pleurodelinae</taxon>
        <taxon>Pleurodeles</taxon>
    </lineage>
</organism>
<keyword evidence="3" id="KW-1185">Reference proteome</keyword>
<name>A0AAV7NH36_PLEWA</name>
<accession>A0AAV7NH36</accession>
<dbReference type="EMBL" id="JANPWB010000012">
    <property type="protein sequence ID" value="KAJ1115371.1"/>
    <property type="molecule type" value="Genomic_DNA"/>
</dbReference>
<feature type="compositionally biased region" description="Polar residues" evidence="1">
    <location>
        <begin position="18"/>
        <end position="30"/>
    </location>
</feature>
<dbReference type="AlphaFoldDB" id="A0AAV7NH36"/>
<evidence type="ECO:0000313" key="2">
    <source>
        <dbReference type="EMBL" id="KAJ1115371.1"/>
    </source>
</evidence>
<reference evidence="2" key="1">
    <citation type="journal article" date="2022" name="bioRxiv">
        <title>Sequencing and chromosome-scale assembly of the giantPleurodeles waltlgenome.</title>
        <authorList>
            <person name="Brown T."/>
            <person name="Elewa A."/>
            <person name="Iarovenko S."/>
            <person name="Subramanian E."/>
            <person name="Araus A.J."/>
            <person name="Petzold A."/>
            <person name="Susuki M."/>
            <person name="Suzuki K.-i.T."/>
            <person name="Hayashi T."/>
            <person name="Toyoda A."/>
            <person name="Oliveira C."/>
            <person name="Osipova E."/>
            <person name="Leigh N.D."/>
            <person name="Simon A."/>
            <person name="Yun M.H."/>
        </authorList>
    </citation>
    <scope>NUCLEOTIDE SEQUENCE</scope>
    <source>
        <strain evidence="2">20211129_DDA</strain>
        <tissue evidence="2">Liver</tissue>
    </source>
</reference>
<protein>
    <submittedName>
        <fullName evidence="2">Uncharacterized protein</fullName>
    </submittedName>
</protein>
<dbReference type="Proteomes" id="UP001066276">
    <property type="component" value="Chromosome 8"/>
</dbReference>
<feature type="region of interest" description="Disordered" evidence="1">
    <location>
        <begin position="1"/>
        <end position="49"/>
    </location>
</feature>
<sequence length="122" mass="13958">MAWRRQVRRPAPARLQDGSYTADRTLSGPQKKSAAGRRRKRLRSKDRTVTDRLVRQTQLQVTQEQCTAIQTTASLTEFPASDRDRSYSTDVHETEDTYDLESITSVIEELPQVTPQTAEHII</sequence>